<accession>A0AAN8CP13</accession>
<comment type="caution">
    <text evidence="2">The sequence shown here is derived from an EMBL/GenBank/DDBJ whole genome shotgun (WGS) entry which is preliminary data.</text>
</comment>
<feature type="region of interest" description="Disordered" evidence="1">
    <location>
        <begin position="65"/>
        <end position="89"/>
    </location>
</feature>
<evidence type="ECO:0000313" key="2">
    <source>
        <dbReference type="EMBL" id="KAK5906965.1"/>
    </source>
</evidence>
<reference evidence="2 3" key="1">
    <citation type="journal article" date="2023" name="Mol. Biol. Evol.">
        <title>Genomics of Secondarily Temperate Adaptation in the Only Non-Antarctic Icefish.</title>
        <authorList>
            <person name="Rivera-Colon A.G."/>
            <person name="Rayamajhi N."/>
            <person name="Minhas B.F."/>
            <person name="Madrigal G."/>
            <person name="Bilyk K.T."/>
            <person name="Yoon V."/>
            <person name="Hune M."/>
            <person name="Gregory S."/>
            <person name="Cheng C.H.C."/>
            <person name="Catchen J.M."/>
        </authorList>
    </citation>
    <scope>NUCLEOTIDE SEQUENCE [LARGE SCALE GENOMIC DNA]</scope>
    <source>
        <strain evidence="2">JC2023a</strain>
    </source>
</reference>
<gene>
    <name evidence="2" type="ORF">CesoFtcFv8_004864</name>
</gene>
<organism evidence="2 3">
    <name type="scientific">Champsocephalus esox</name>
    <name type="common">pike icefish</name>
    <dbReference type="NCBI Taxonomy" id="159716"/>
    <lineage>
        <taxon>Eukaryota</taxon>
        <taxon>Metazoa</taxon>
        <taxon>Chordata</taxon>
        <taxon>Craniata</taxon>
        <taxon>Vertebrata</taxon>
        <taxon>Euteleostomi</taxon>
        <taxon>Actinopterygii</taxon>
        <taxon>Neopterygii</taxon>
        <taxon>Teleostei</taxon>
        <taxon>Neoteleostei</taxon>
        <taxon>Acanthomorphata</taxon>
        <taxon>Eupercaria</taxon>
        <taxon>Perciformes</taxon>
        <taxon>Notothenioidei</taxon>
        <taxon>Channichthyidae</taxon>
        <taxon>Champsocephalus</taxon>
    </lineage>
</organism>
<name>A0AAN8CP13_9TELE</name>
<sequence>MEIKQESNKLLTSGLGFSHIGANASLPAASGTTSHTLVVHPAKAKKIILTPLRCQTNQPMTICKSGVKDKSEIEKQRHTGPKGSPSSANTFKTLIYTSCRKIPL</sequence>
<dbReference type="Proteomes" id="UP001335648">
    <property type="component" value="Unassembled WGS sequence"/>
</dbReference>
<protein>
    <submittedName>
        <fullName evidence="2">Uncharacterized protein</fullName>
    </submittedName>
</protein>
<proteinExistence type="predicted"/>
<keyword evidence="3" id="KW-1185">Reference proteome</keyword>
<evidence type="ECO:0000256" key="1">
    <source>
        <dbReference type="SAM" id="MobiDB-lite"/>
    </source>
</evidence>
<dbReference type="EMBL" id="JAULUE010002049">
    <property type="protein sequence ID" value="KAK5906965.1"/>
    <property type="molecule type" value="Genomic_DNA"/>
</dbReference>
<evidence type="ECO:0000313" key="3">
    <source>
        <dbReference type="Proteomes" id="UP001335648"/>
    </source>
</evidence>
<feature type="compositionally biased region" description="Basic and acidic residues" evidence="1">
    <location>
        <begin position="66"/>
        <end position="77"/>
    </location>
</feature>
<dbReference type="AlphaFoldDB" id="A0AAN8CP13"/>